<gene>
    <name evidence="1" type="ORF">APT59_15710</name>
</gene>
<name>A0A0U4WC36_9PSED</name>
<protein>
    <submittedName>
        <fullName evidence="1">Uncharacterized protein</fullName>
    </submittedName>
</protein>
<dbReference type="Proteomes" id="UP000064137">
    <property type="component" value="Chromosome"/>
</dbReference>
<dbReference type="RefSeq" id="WP_059315715.1">
    <property type="nucleotide sequence ID" value="NZ_CP013987.1"/>
</dbReference>
<dbReference type="PROSITE" id="PS51257">
    <property type="entry name" value="PROKAR_LIPOPROTEIN"/>
    <property type="match status" value="1"/>
</dbReference>
<organism evidence="1 2">
    <name type="scientific">Pseudomonas oryzihabitans</name>
    <dbReference type="NCBI Taxonomy" id="47885"/>
    <lineage>
        <taxon>Bacteria</taxon>
        <taxon>Pseudomonadati</taxon>
        <taxon>Pseudomonadota</taxon>
        <taxon>Gammaproteobacteria</taxon>
        <taxon>Pseudomonadales</taxon>
        <taxon>Pseudomonadaceae</taxon>
        <taxon>Pseudomonas</taxon>
    </lineage>
</organism>
<proteinExistence type="predicted"/>
<dbReference type="AlphaFoldDB" id="A0A0U4WC36"/>
<evidence type="ECO:0000313" key="2">
    <source>
        <dbReference type="Proteomes" id="UP000064137"/>
    </source>
</evidence>
<reference evidence="1 2" key="1">
    <citation type="submission" date="2016-01" db="EMBL/GenBank/DDBJ databases">
        <title>Annotation of Pseudomonas oryzihabitans USDA-ARS-USMARC-56511.</title>
        <authorList>
            <person name="Harhay G.P."/>
            <person name="Harhay D.M."/>
            <person name="Smith T.P.L."/>
            <person name="Bono J.L."/>
            <person name="Heaton M.P."/>
            <person name="Clawson M.L."/>
            <person name="Chitko-Mckown C.G."/>
            <person name="Capik S.F."/>
            <person name="DeDonder K.D."/>
            <person name="Apley M.D."/>
            <person name="Lubbers B.V."/>
            <person name="White B.J."/>
            <person name="Larson R.L."/>
        </authorList>
    </citation>
    <scope>NUCLEOTIDE SEQUENCE [LARGE SCALE GENOMIC DNA]</scope>
    <source>
        <strain evidence="1 2">USDA-ARS-USMARC-56511</strain>
    </source>
</reference>
<sequence length="59" mass="6045">MRSVTTLTSAVLLLLGLGCIAQALGNPHPQPLILAAVVCLVAFALQEPDALPAPQSLRA</sequence>
<dbReference type="KEGG" id="por:APT59_15710"/>
<dbReference type="EMBL" id="CP013987">
    <property type="protein sequence ID" value="ALZ85573.1"/>
    <property type="molecule type" value="Genomic_DNA"/>
</dbReference>
<evidence type="ECO:0000313" key="1">
    <source>
        <dbReference type="EMBL" id="ALZ85573.1"/>
    </source>
</evidence>
<accession>A0A0U4WC36</accession>